<dbReference type="InterPro" id="IPR001387">
    <property type="entry name" value="Cro/C1-type_HTH"/>
</dbReference>
<dbReference type="RefSeq" id="WP_153496882.1">
    <property type="nucleotide sequence ID" value="NZ_CAXYUY010000023.1"/>
</dbReference>
<dbReference type="Gene3D" id="1.10.260.40">
    <property type="entry name" value="lambda repressor-like DNA-binding domains"/>
    <property type="match status" value="1"/>
</dbReference>
<reference evidence="5 6" key="1">
    <citation type="submission" date="2019-10" db="EMBL/GenBank/DDBJ databases">
        <authorList>
            <person name="Dong K."/>
        </authorList>
    </citation>
    <scope>NUCLEOTIDE SEQUENCE [LARGE SCALE GENOMIC DNA]</scope>
    <source>
        <strain evidence="5 6">DSM 28960</strain>
    </source>
</reference>
<dbReference type="PANTHER" id="PTHR40661">
    <property type="match status" value="1"/>
</dbReference>
<dbReference type="SUPFAM" id="SSF47413">
    <property type="entry name" value="lambda repressor-like DNA-binding domains"/>
    <property type="match status" value="1"/>
</dbReference>
<dbReference type="EMBL" id="WITJ01000013">
    <property type="protein sequence ID" value="MQW40222.1"/>
    <property type="molecule type" value="Genomic_DNA"/>
</dbReference>
<protein>
    <submittedName>
        <fullName evidence="5">Helix-turn-helix domain-containing protein</fullName>
    </submittedName>
</protein>
<evidence type="ECO:0000256" key="3">
    <source>
        <dbReference type="ARBA" id="ARBA00023163"/>
    </source>
</evidence>
<dbReference type="PANTHER" id="PTHR40661:SF3">
    <property type="entry name" value="FELS-1 PROPHAGE TRANSCRIPTIONAL REGULATOR"/>
    <property type="match status" value="1"/>
</dbReference>
<dbReference type="InterPro" id="IPR010982">
    <property type="entry name" value="Lambda_DNA-bd_dom_sf"/>
</dbReference>
<gene>
    <name evidence="5" type="ORF">GHI93_09815</name>
</gene>
<dbReference type="Pfam" id="PF00717">
    <property type="entry name" value="Peptidase_S24"/>
    <property type="match status" value="1"/>
</dbReference>
<dbReference type="InterPro" id="IPR015927">
    <property type="entry name" value="Peptidase_S24_S26A/B/C"/>
</dbReference>
<dbReference type="AlphaFoldDB" id="A0A7X2D287"/>
<organism evidence="5 6">
    <name type="scientific">Lactococcus hircilactis</name>
    <dbReference type="NCBI Taxonomy" id="1494462"/>
    <lineage>
        <taxon>Bacteria</taxon>
        <taxon>Bacillati</taxon>
        <taxon>Bacillota</taxon>
        <taxon>Bacilli</taxon>
        <taxon>Lactobacillales</taxon>
        <taxon>Streptococcaceae</taxon>
        <taxon>Lactococcus</taxon>
    </lineage>
</organism>
<proteinExistence type="predicted"/>
<evidence type="ECO:0000313" key="6">
    <source>
        <dbReference type="Proteomes" id="UP000439550"/>
    </source>
</evidence>
<dbReference type="SUPFAM" id="SSF51306">
    <property type="entry name" value="LexA/Signal peptidase"/>
    <property type="match status" value="1"/>
</dbReference>
<keyword evidence="2" id="KW-0238">DNA-binding</keyword>
<dbReference type="PROSITE" id="PS50943">
    <property type="entry name" value="HTH_CROC1"/>
    <property type="match status" value="1"/>
</dbReference>
<feature type="domain" description="HTH cro/C1-type" evidence="4">
    <location>
        <begin position="7"/>
        <end position="61"/>
    </location>
</feature>
<dbReference type="SMART" id="SM00530">
    <property type="entry name" value="HTH_XRE"/>
    <property type="match status" value="1"/>
</dbReference>
<dbReference type="OrthoDB" id="2475196at2"/>
<accession>A0A7X2D287</accession>
<comment type="caution">
    <text evidence="5">The sequence shown here is derived from an EMBL/GenBank/DDBJ whole genome shotgun (WGS) entry which is preliminary data.</text>
</comment>
<evidence type="ECO:0000256" key="1">
    <source>
        <dbReference type="ARBA" id="ARBA00023015"/>
    </source>
</evidence>
<sequence>MNFGENIKRLRTSANLTQSELAKRLGIKQSSYVSWEQKKSNPTLELLEKLSDIYQMPIRKIIEKDDINTEEGLLIDDFRRLSNSQKVQLSEFAHFLMQKQVQIPQKERSMSKIIEITRYKRDRLHYAIVEDEQLSAGYGQAVSNTGETYKAYTPERLARYDGAARIKGESMEPEFPNFSIATFLKTGFDRDGQIYAISQGDLGDEQLYIKQVFKEDQQFRIHSLNPKYKDFYLGEEDNFRIIGPVVDHFMELEEEQIED</sequence>
<dbReference type="Gene3D" id="2.10.109.10">
    <property type="entry name" value="Umud Fragment, subunit A"/>
    <property type="match status" value="1"/>
</dbReference>
<keyword evidence="1" id="KW-0805">Transcription regulation</keyword>
<dbReference type="Pfam" id="PF01381">
    <property type="entry name" value="HTH_3"/>
    <property type="match status" value="1"/>
</dbReference>
<evidence type="ECO:0000313" key="5">
    <source>
        <dbReference type="EMBL" id="MQW40222.1"/>
    </source>
</evidence>
<evidence type="ECO:0000256" key="2">
    <source>
        <dbReference type="ARBA" id="ARBA00023125"/>
    </source>
</evidence>
<name>A0A7X2D287_9LACT</name>
<dbReference type="Proteomes" id="UP000439550">
    <property type="component" value="Unassembled WGS sequence"/>
</dbReference>
<evidence type="ECO:0000259" key="4">
    <source>
        <dbReference type="PROSITE" id="PS50943"/>
    </source>
</evidence>
<dbReference type="InterPro" id="IPR036286">
    <property type="entry name" value="LexA/Signal_pep-like_sf"/>
</dbReference>
<dbReference type="CDD" id="cd06529">
    <property type="entry name" value="S24_LexA-like"/>
    <property type="match status" value="1"/>
</dbReference>
<dbReference type="CDD" id="cd00093">
    <property type="entry name" value="HTH_XRE"/>
    <property type="match status" value="1"/>
</dbReference>
<dbReference type="GO" id="GO:0003677">
    <property type="term" value="F:DNA binding"/>
    <property type="evidence" value="ECO:0007669"/>
    <property type="project" value="UniProtKB-KW"/>
</dbReference>
<dbReference type="InterPro" id="IPR039418">
    <property type="entry name" value="LexA-like"/>
</dbReference>
<keyword evidence="3" id="KW-0804">Transcription</keyword>
<keyword evidence="6" id="KW-1185">Reference proteome</keyword>